<name>A0A6C0CM93_9ZZZZ</name>
<protein>
    <submittedName>
        <fullName evidence="2">Uncharacterized protein</fullName>
    </submittedName>
</protein>
<evidence type="ECO:0000256" key="1">
    <source>
        <dbReference type="SAM" id="MobiDB-lite"/>
    </source>
</evidence>
<proteinExistence type="predicted"/>
<accession>A0A6C0CM93</accession>
<dbReference type="AlphaFoldDB" id="A0A6C0CM93"/>
<reference evidence="2" key="1">
    <citation type="journal article" date="2020" name="Nature">
        <title>Giant virus diversity and host interactions through global metagenomics.</title>
        <authorList>
            <person name="Schulz F."/>
            <person name="Roux S."/>
            <person name="Paez-Espino D."/>
            <person name="Jungbluth S."/>
            <person name="Walsh D.A."/>
            <person name="Denef V.J."/>
            <person name="McMahon K.D."/>
            <person name="Konstantinidis K.T."/>
            <person name="Eloe-Fadrosh E.A."/>
            <person name="Kyrpides N.C."/>
            <person name="Woyke T."/>
        </authorList>
    </citation>
    <scope>NUCLEOTIDE SEQUENCE</scope>
    <source>
        <strain evidence="2">GVMAG-M-3300021375-17</strain>
    </source>
</reference>
<dbReference type="EMBL" id="MN739453">
    <property type="protein sequence ID" value="QHT05347.1"/>
    <property type="molecule type" value="Genomic_DNA"/>
</dbReference>
<sequence>MSTEAPPAPVEEQPKTSETTKLVEESPKTSEATQSVEETKKLVDVPLKPKKEMNLIEIIMDYLKVEDGEIVLTPEVKKLLEKAQKIDKTHFDNIETFFTQIMKDKKIDTRDLPALIGLVQELFTVYEALKSKIKASDVGTILKCIFQLLILYKFDGEDYINKQEKENLIASIDTIIVLCIQMIDLKDNNKKLRKWFRFLPCF</sequence>
<evidence type="ECO:0000313" key="2">
    <source>
        <dbReference type="EMBL" id="QHT05347.1"/>
    </source>
</evidence>
<feature type="region of interest" description="Disordered" evidence="1">
    <location>
        <begin position="1"/>
        <end position="38"/>
    </location>
</feature>
<organism evidence="2">
    <name type="scientific">viral metagenome</name>
    <dbReference type="NCBI Taxonomy" id="1070528"/>
    <lineage>
        <taxon>unclassified sequences</taxon>
        <taxon>metagenomes</taxon>
        <taxon>organismal metagenomes</taxon>
    </lineage>
</organism>